<feature type="domain" description="Amidohydrolase-related" evidence="5">
    <location>
        <begin position="58"/>
        <end position="426"/>
    </location>
</feature>
<sequence>MSKTLLLKNAHLIATMDDQQREIAEGSILIRGNRIEAVGPVAQMPDTADQVIDMSGHILLPGLINTHHHMFQSLTRALPAAQDAELFDWLTALFPVWQNITPAMQRAATRTAMAELMLSGCTTAADHAYLYVNGTRLDDSVQAAQEMGMRFHAARGAMSLGQSQGGLPPDALVEQDEQAILREMQRVVEELHDASPDAMIRVALAPCSPFTVTTDLMREAASLARSYGVGLHTHTAENSKDLAFSKERYGMTPTEYTESVGWVGPDVWHAHCVHLDEPGIALFARTGTGVAHCPCSNMRLASGIAPIRKMRDAGVKVGLGVDGSASNDSNHLLDEARLAMLSARVRDQNPGAMTAREALYIATRGGAEVLGRDDVIGRIAPGYCADIIAFRTDDISMAGAQSDPLAALVFCTPPRVAHSFINGRQVIEDGQLLTREVPLIIEEHNRLAMELLQGR</sequence>
<evidence type="ECO:0000256" key="1">
    <source>
        <dbReference type="ARBA" id="ARBA00006745"/>
    </source>
</evidence>
<dbReference type="FunFam" id="3.20.20.140:FF:000014">
    <property type="entry name" value="5-methylthioadenosine/S-adenosylhomocysteine deaminase"/>
    <property type="match status" value="1"/>
</dbReference>
<dbReference type="RefSeq" id="WP_149332967.1">
    <property type="nucleotide sequence ID" value="NZ_QOVF01000003.1"/>
</dbReference>
<dbReference type="SUPFAM" id="SSF51338">
    <property type="entry name" value="Composite domain of metallo-dependent hydrolases"/>
    <property type="match status" value="1"/>
</dbReference>
<dbReference type="InterPro" id="IPR011059">
    <property type="entry name" value="Metal-dep_hydrolase_composite"/>
</dbReference>
<evidence type="ECO:0000313" key="7">
    <source>
        <dbReference type="Proteomes" id="UP000463138"/>
    </source>
</evidence>
<gene>
    <name evidence="6" type="ORF">DT594_12520</name>
</gene>
<evidence type="ECO:0000256" key="3">
    <source>
        <dbReference type="ARBA" id="ARBA00022801"/>
    </source>
</evidence>
<dbReference type="GO" id="GO:0102127">
    <property type="term" value="F:8-oxoguanine deaminase activity"/>
    <property type="evidence" value="ECO:0007669"/>
    <property type="project" value="UniProtKB-EC"/>
</dbReference>
<evidence type="ECO:0000313" key="6">
    <source>
        <dbReference type="EMBL" id="KAA0694126.1"/>
    </source>
</evidence>
<keyword evidence="7" id="KW-1185">Reference proteome</keyword>
<dbReference type="AlphaFoldDB" id="A0A7V7GTL6"/>
<dbReference type="InterPro" id="IPR006680">
    <property type="entry name" value="Amidohydro-rel"/>
</dbReference>
<dbReference type="EMBL" id="QOVF01000003">
    <property type="protein sequence ID" value="KAA0694126.1"/>
    <property type="molecule type" value="Genomic_DNA"/>
</dbReference>
<proteinExistence type="inferred from homology"/>
<dbReference type="PANTHER" id="PTHR43794">
    <property type="entry name" value="AMINOHYDROLASE SSNA-RELATED"/>
    <property type="match status" value="1"/>
</dbReference>
<dbReference type="SUPFAM" id="SSF51556">
    <property type="entry name" value="Metallo-dependent hydrolases"/>
    <property type="match status" value="1"/>
</dbReference>
<dbReference type="GO" id="GO:0046872">
    <property type="term" value="F:metal ion binding"/>
    <property type="evidence" value="ECO:0007669"/>
    <property type="project" value="UniProtKB-KW"/>
</dbReference>
<keyword evidence="3 6" id="KW-0378">Hydrolase</keyword>
<comment type="caution">
    <text evidence="6">The sequence shown here is derived from an EMBL/GenBank/DDBJ whole genome shotgun (WGS) entry which is preliminary data.</text>
</comment>
<keyword evidence="2" id="KW-0479">Metal-binding</keyword>
<dbReference type="Proteomes" id="UP000463138">
    <property type="component" value="Unassembled WGS sequence"/>
</dbReference>
<keyword evidence="4" id="KW-0862">Zinc</keyword>
<evidence type="ECO:0000259" key="5">
    <source>
        <dbReference type="Pfam" id="PF01979"/>
    </source>
</evidence>
<dbReference type="InterPro" id="IPR050287">
    <property type="entry name" value="MTA/SAH_deaminase"/>
</dbReference>
<protein>
    <submittedName>
        <fullName evidence="6">8-oxoguanine deaminase</fullName>
        <ecNumber evidence="6">3.5.4.32</ecNumber>
    </submittedName>
</protein>
<evidence type="ECO:0000256" key="4">
    <source>
        <dbReference type="ARBA" id="ARBA00022833"/>
    </source>
</evidence>
<dbReference type="CDD" id="cd01298">
    <property type="entry name" value="ATZ_TRZ_like"/>
    <property type="match status" value="1"/>
</dbReference>
<dbReference type="Gene3D" id="2.30.40.10">
    <property type="entry name" value="Urease, subunit C, domain 1"/>
    <property type="match status" value="1"/>
</dbReference>
<organism evidence="6 7">
    <name type="scientific">Halopseudomonas laoshanensis</name>
    <dbReference type="NCBI Taxonomy" id="2268758"/>
    <lineage>
        <taxon>Bacteria</taxon>
        <taxon>Pseudomonadati</taxon>
        <taxon>Pseudomonadota</taxon>
        <taxon>Gammaproteobacteria</taxon>
        <taxon>Pseudomonadales</taxon>
        <taxon>Pseudomonadaceae</taxon>
        <taxon>Halopseudomonas</taxon>
    </lineage>
</organism>
<dbReference type="Pfam" id="PF01979">
    <property type="entry name" value="Amidohydro_1"/>
    <property type="match status" value="1"/>
</dbReference>
<reference evidence="6 7" key="1">
    <citation type="submission" date="2018-07" db="EMBL/GenBank/DDBJ databases">
        <title>Pseudomonas laoshanensis sp. nov., isolated from soil.</title>
        <authorList>
            <person name="Sun J."/>
            <person name="Yu L."/>
            <person name="Wang M."/>
            <person name="Zhang C."/>
        </authorList>
    </citation>
    <scope>NUCLEOTIDE SEQUENCE [LARGE SCALE GENOMIC DNA]</scope>
    <source>
        <strain evidence="6 7">Y22</strain>
    </source>
</reference>
<dbReference type="NCBIfam" id="NF006055">
    <property type="entry name" value="PRK08203.1"/>
    <property type="match status" value="1"/>
</dbReference>
<accession>A0A7V7GTL6</accession>
<comment type="similarity">
    <text evidence="1">Belongs to the metallo-dependent hydrolases superfamily. ATZ/TRZ family.</text>
</comment>
<dbReference type="OrthoDB" id="9807210at2"/>
<dbReference type="InterPro" id="IPR032466">
    <property type="entry name" value="Metal_Hydrolase"/>
</dbReference>
<dbReference type="Gene3D" id="3.20.20.140">
    <property type="entry name" value="Metal-dependent hydrolases"/>
    <property type="match status" value="1"/>
</dbReference>
<dbReference type="PANTHER" id="PTHR43794:SF11">
    <property type="entry name" value="AMIDOHYDROLASE-RELATED DOMAIN-CONTAINING PROTEIN"/>
    <property type="match status" value="1"/>
</dbReference>
<dbReference type="GO" id="GO:0019239">
    <property type="term" value="F:deaminase activity"/>
    <property type="evidence" value="ECO:0007669"/>
    <property type="project" value="UniProtKB-ARBA"/>
</dbReference>
<evidence type="ECO:0000256" key="2">
    <source>
        <dbReference type="ARBA" id="ARBA00022723"/>
    </source>
</evidence>
<name>A0A7V7GTL6_9GAMM</name>
<dbReference type="EC" id="3.5.4.32" evidence="6"/>